<accession>A0A6J6FT14</accession>
<keyword evidence="1" id="KW-0472">Membrane</keyword>
<organism evidence="2">
    <name type="scientific">freshwater metagenome</name>
    <dbReference type="NCBI Taxonomy" id="449393"/>
    <lineage>
        <taxon>unclassified sequences</taxon>
        <taxon>metagenomes</taxon>
        <taxon>ecological metagenomes</taxon>
    </lineage>
</organism>
<evidence type="ECO:0000313" key="2">
    <source>
        <dbReference type="EMBL" id="CAB4591947.1"/>
    </source>
</evidence>
<protein>
    <submittedName>
        <fullName evidence="2">Unannotated protein</fullName>
    </submittedName>
</protein>
<proteinExistence type="predicted"/>
<gene>
    <name evidence="2" type="ORF">UFOPK1493_03792</name>
</gene>
<dbReference type="AlphaFoldDB" id="A0A6J6FT14"/>
<name>A0A6J6FT14_9ZZZZ</name>
<dbReference type="EMBL" id="CAEZSR010000239">
    <property type="protein sequence ID" value="CAB4591947.1"/>
    <property type="molecule type" value="Genomic_DNA"/>
</dbReference>
<sequence length="483" mass="50262">MNDLLDDRLRTMMRTATADAPEAPTVDDLQVITVVSAEPRRRSLRPIAAAAAVMAVAAAGALVWWPSGNGGPQPADTPDSTEAGVVPGSYLDAYYLPTELPDGWQIVEMGRYTNGPVGYVGDSAVFETRDGAGLAALYLTEAASGEVPASTEAALDPAVGSDTASEPVPTSASDALWEQRDRWLTWNQDGRSVVLTPADGQEATARSLAADLIAIRDGDRVRFRVDEDAAWVQTAEYLLDGQTIVTGGANWLQLADDDGTVHVGIERPIGLGLSDAAAPIPGVEDVFSTTTINRMVVRAVGEIEITAFSPSGSASVDELVSLLKSFEPVSEEEWLAARPDANEVVAGATVVGTFELLDHTVNAHREGGISGVCVERSDGVSGCSLLPGVGLDGELPPAAPTEGIRLSDGSWVAVGSIANGLEPCDEPLLQGARMAAVPNGDVQTMLVVPADLDQSFTCPLTGIPDGPPTGAEMFIANPPLADD</sequence>
<evidence type="ECO:0000256" key="1">
    <source>
        <dbReference type="SAM" id="Phobius"/>
    </source>
</evidence>
<keyword evidence="1" id="KW-0812">Transmembrane</keyword>
<keyword evidence="1" id="KW-1133">Transmembrane helix</keyword>
<reference evidence="2" key="1">
    <citation type="submission" date="2020-05" db="EMBL/GenBank/DDBJ databases">
        <authorList>
            <person name="Chiriac C."/>
            <person name="Salcher M."/>
            <person name="Ghai R."/>
            <person name="Kavagutti S V."/>
        </authorList>
    </citation>
    <scope>NUCLEOTIDE SEQUENCE</scope>
</reference>
<feature type="transmembrane region" description="Helical" evidence="1">
    <location>
        <begin position="47"/>
        <end position="65"/>
    </location>
</feature>